<dbReference type="EC" id="4.3.3.7" evidence="5"/>
<dbReference type="Pfam" id="PF00701">
    <property type="entry name" value="DHDPS"/>
    <property type="match status" value="1"/>
</dbReference>
<dbReference type="SUPFAM" id="SSF51569">
    <property type="entry name" value="Aldolase"/>
    <property type="match status" value="1"/>
</dbReference>
<dbReference type="Gene3D" id="3.20.20.70">
    <property type="entry name" value="Aldolase class I"/>
    <property type="match status" value="1"/>
</dbReference>
<dbReference type="EMBL" id="AAOT01000033">
    <property type="protein sequence ID" value="EAR50227.1"/>
    <property type="molecule type" value="Genomic_DNA"/>
</dbReference>
<dbReference type="SMART" id="SM01130">
    <property type="entry name" value="DHDPS"/>
    <property type="match status" value="1"/>
</dbReference>
<evidence type="ECO:0000256" key="2">
    <source>
        <dbReference type="PIRNR" id="PIRNR001365"/>
    </source>
</evidence>
<keyword evidence="6" id="KW-1185">Reference proteome</keyword>
<proteinExistence type="inferred from homology"/>
<dbReference type="CDD" id="cd00408">
    <property type="entry name" value="DHDPS-like"/>
    <property type="match status" value="1"/>
</dbReference>
<dbReference type="AlphaFoldDB" id="Q2CC54"/>
<evidence type="ECO:0000256" key="3">
    <source>
        <dbReference type="PIRSR" id="PIRSR001365-1"/>
    </source>
</evidence>
<dbReference type="InterPro" id="IPR002220">
    <property type="entry name" value="DapA-like"/>
</dbReference>
<dbReference type="STRING" id="314256.OG2516_12634"/>
<comment type="similarity">
    <text evidence="2">Belongs to the DapA family.</text>
</comment>
<evidence type="ECO:0000313" key="6">
    <source>
        <dbReference type="Proteomes" id="UP000003635"/>
    </source>
</evidence>
<feature type="active site" description="Proton donor/acceptor" evidence="3">
    <location>
        <position position="142"/>
    </location>
</feature>
<dbReference type="PIRSF" id="PIRSF001365">
    <property type="entry name" value="DHDPS"/>
    <property type="match status" value="1"/>
</dbReference>
<dbReference type="GO" id="GO:0008840">
    <property type="term" value="F:4-hydroxy-tetrahydrodipicolinate synthase activity"/>
    <property type="evidence" value="ECO:0007669"/>
    <property type="project" value="UniProtKB-EC"/>
</dbReference>
<dbReference type="RefSeq" id="WP_007256070.1">
    <property type="nucleotide sequence ID" value="NZ_CH724108.1"/>
</dbReference>
<keyword evidence="1 2" id="KW-0456">Lyase</keyword>
<feature type="binding site" evidence="4">
    <location>
        <position position="50"/>
    </location>
    <ligand>
        <name>pyruvate</name>
        <dbReference type="ChEBI" id="CHEBI:15361"/>
    </ligand>
</feature>
<feature type="active site" description="Schiff-base intermediate with substrate" evidence="3">
    <location>
        <position position="172"/>
    </location>
</feature>
<evidence type="ECO:0000256" key="1">
    <source>
        <dbReference type="ARBA" id="ARBA00023239"/>
    </source>
</evidence>
<name>Q2CC54_OCEGH</name>
<sequence>MADKDKLDGIVCATVTPVDADFRIDVARLARHCRQMLDDGCSHVSLFGTTGEGTSFGSAEKIAALEALAEAGIAPERMIPAIMNTALADAADMLAATERLGCRAALVLPPFYYPEPGDAGIESFLAALVARSGAERIDLLLYNIPQLARISYTPALVRRLLGRFGERIVGIKDSTGVLANGLGLAGEFPELAVFTGHDGVLPELRSAGGAGMIGGMPNLFAADAVAILAAPDAEATAGRRQDSVRRIEAVDGTGGLAALKALLARRYDDPAWARTMPPLTPLPAAETDAVLAALAQTGYVPGEAA</sequence>
<dbReference type="InterPro" id="IPR013785">
    <property type="entry name" value="Aldolase_TIM"/>
</dbReference>
<comment type="caution">
    <text evidence="5">The sequence shown here is derived from an EMBL/GenBank/DDBJ whole genome shotgun (WGS) entry which is preliminary data.</text>
</comment>
<reference evidence="5 6" key="1">
    <citation type="journal article" date="2010" name="J. Bacteriol.">
        <title>Genome sequences of Oceanicola granulosus HTCC2516(T) and Oceanicola batsensis HTCC2597(TDelta).</title>
        <authorList>
            <person name="Thrash J.C."/>
            <person name="Cho J.C."/>
            <person name="Vergin K.L."/>
            <person name="Giovannoni S.J."/>
        </authorList>
    </citation>
    <scope>NUCLEOTIDE SEQUENCE [LARGE SCALE GENOMIC DNA]</scope>
    <source>
        <strain evidence="6">ATCC BAA-861 / DSM 15982 / KCTC 12143 / HTCC2516</strain>
    </source>
</reference>
<dbReference type="HOGENOM" id="CLU_049343_5_1_5"/>
<dbReference type="eggNOG" id="COG0329">
    <property type="taxonomic scope" value="Bacteria"/>
</dbReference>
<dbReference type="PANTHER" id="PTHR12128:SF67">
    <property type="entry name" value="BLR3884 PROTEIN"/>
    <property type="match status" value="1"/>
</dbReference>
<dbReference type="OrthoDB" id="9782828at2"/>
<gene>
    <name evidence="5" type="ORF">OG2516_12634</name>
</gene>
<organism evidence="5 6">
    <name type="scientific">Oceanicola granulosus (strain ATCC BAA-861 / DSM 15982 / KCTC 12143 / HTCC2516)</name>
    <dbReference type="NCBI Taxonomy" id="314256"/>
    <lineage>
        <taxon>Bacteria</taxon>
        <taxon>Pseudomonadati</taxon>
        <taxon>Pseudomonadota</taxon>
        <taxon>Alphaproteobacteria</taxon>
        <taxon>Rhodobacterales</taxon>
        <taxon>Roseobacteraceae</taxon>
        <taxon>Oceanicola</taxon>
    </lineage>
</organism>
<dbReference type="Proteomes" id="UP000003635">
    <property type="component" value="Unassembled WGS sequence"/>
</dbReference>
<dbReference type="PANTHER" id="PTHR12128">
    <property type="entry name" value="DIHYDRODIPICOLINATE SYNTHASE"/>
    <property type="match status" value="1"/>
</dbReference>
<feature type="binding site" evidence="4">
    <location>
        <position position="213"/>
    </location>
    <ligand>
        <name>pyruvate</name>
        <dbReference type="ChEBI" id="CHEBI:15361"/>
    </ligand>
</feature>
<accession>Q2CC54</accession>
<protein>
    <submittedName>
        <fullName evidence="5">Putative dihydrodipicolinate synthase</fullName>
        <ecNumber evidence="5">4.3.3.7</ecNumber>
    </submittedName>
</protein>
<evidence type="ECO:0000313" key="5">
    <source>
        <dbReference type="EMBL" id="EAR50227.1"/>
    </source>
</evidence>
<evidence type="ECO:0000256" key="4">
    <source>
        <dbReference type="PIRSR" id="PIRSR001365-2"/>
    </source>
</evidence>